<dbReference type="InterPro" id="IPR021133">
    <property type="entry name" value="HEAT_type_2"/>
</dbReference>
<evidence type="ECO:0000313" key="6">
    <source>
        <dbReference type="EMBL" id="CAF2227214.1"/>
    </source>
</evidence>
<accession>A0A816ZQY2</accession>
<reference evidence="6" key="1">
    <citation type="submission" date="2021-02" db="EMBL/GenBank/DDBJ databases">
        <authorList>
            <person name="Nowell W R."/>
        </authorList>
    </citation>
    <scope>NUCLEOTIDE SEQUENCE</scope>
</reference>
<dbReference type="GO" id="GO:0006886">
    <property type="term" value="P:intracellular protein transport"/>
    <property type="evidence" value="ECO:0007669"/>
    <property type="project" value="InterPro"/>
</dbReference>
<sequence length="2307" mass="258905">MDDQEQKEKNLTKQNRSYGKQERDSQKQKFNTKLSSIYQKIHSVTSSISAESIFDKYKDHAKKLLLCGRTGIGKSTFCKYVTYRWAKDEIWSKYELVVLICLRNLTNERYSADIEYTPIHLLKTEYLYGKDLSSETYELFDQQCDEGKILWILDGYDEFQANGPQNLKKTVELVTQYDYIVTCRLQNFPLMSDVKMEMIGFIDDDISRYVAQFFEQTDKTSEQPSKNTSFKHEDLVKFLRRRPMLWDVAHIPLLLELICNFWGNRDYQLPTDDFTITTLYTHLIQQLHERYLRVRKNSNKANNTSAKTSDAFVKILLQFHETLAFYAMSSNEMIITPDMFKKALEQNKLSLQYHLELLSFGILKAFDPRNVKSDDLAKQSHYFLHRSFQEFFAARYIVRQLDSSNSKQVIDFIKEYKYDQQLTPVLIFTSELCALEDQKQITTLYSIIDDTPRDLLGLQHTKLLIECFGGTFIHLKPQKKSNFFDSTIEWLQISIMDSHYTVIDHLKSSLKRQPRLLEEEKIQNTFISLLSIDNIKTLYETLRLISMLPFQQPSKLLVQKIQKTCSHESNDIKEAGITVLAHLVATANEKDSVRKLLLELLHNKEATIRQLAWDALGEIGKKVEWTERIVDELRQGLNEQEDYVRVAVCHALISLVAKTDCDEEILVGLSDTLTHKNEIVKIAACEALAYIGENAVDNLQAMKGLEKLLSDPNDDVRKSACEALGKIGERALSKKQIIKQLAIALNDPTDDVRQSACEALSKLGQDAVENKEAMAGLGRQLSDQNDHLRLSAQGALKKLGEKAASNEHIMCELIKALTHENDVVKIEACRAIAQLSKQVLWDTQAVAKLEDLLRNSKDEVIVAACHALHQIGERATSNEKVKSRLVDLLSHKSYQVRCGAHKALNAIVEKEATIELVMRRLTEMLSDPNIDFKKAALHALEKIGKNTELNENVMSGLAAALKDSNDEFKILVCRVVSGIGEKVASNEKLMNALAEAIKDPNDEVKIAVCHAVKAVGGKVASNEKVMTSLGETLFNKGDIKKLSCEVLDNIAEEAVRNNIIFSQLGEAICQWKDNALTAVIYVLEIISGKAALDQEILNQLGSALSHQNDGIIIAAGHSLGVLGEKAAAATGVMEGLCKSLTCKNSEIRRRTCGLICKMGDKVTSNKRVMAALTAALSDENGEVKIVACKTVGELGDRTVSDEHIMAALAAALNDENDEVKVSACEALGKIGNRAISNEQVITALAAVLRDKNGEVKMAACKAVGDIGAEVTSNVEIMIALAAALRDENGEVKTAAYEAVSKMGNRAVSNKKVKKALLKALKNPNFEVQIMACKALGNIRERVTCNEDDMVNVHMQVDVGSEDNRYVTEYDLTIPREGLRSKVVDGLVHACNDQQPIVKLNAYLALVEIHETTLPPNIHEYTPMRLSADYISLENLEPIISNELIDEARSTGILNKEIVCRLWDAIIDPNHNIRKLACSQVEMIAEIAVTNELIVAGIKKGLHDPDVSVTVAACRTFGKMCGKALSYQQIMNTLSKLVYDKVACVRKSALEALVDSCEKPIANEKLIAILVKALKDREQIVRDYASDVLDKIAEEIATNENVKIGLAKKKWDEMYNNKWRNLLAVTIDINPLNNSERIIRQSRKEISYERPNRLMEVFCREQLTSYERPNRLMEVFCREQLTSYESEIVSYRKMESRECIVRNRIGYQLLWKAENGEEITTEEFDKLSTFLSSEDETLVIEACEVLVEIGEKAVCNKQVMSKLLKAFCDQRDAVKFYVNIALQEIGKTFASNKNFMLVLANSLMNPDVEVIIGTCHMIGEISEKAATSKDLMNKLIEVLAHNRNEVIRRKVCELVGKIGKKAASNTRLMICISKVIGDQDESDDVKIAACYALGEVGGKLATNEDVMDNLIKALSSDNCLVVYNAYEAIKKIGDEAVSNEQIMSELREAFKDTNEAVRKKACEDLCSVADEAGSDEDIMAGLGRALSDGSKELIMAVCRALLFIGERAADNNKVMDGLAKALLHNDVDIITEACKALAKIGRKAASNVNIMKGLSEVLQNNHDNVKLAACEAICEIGENVARNTQVMNELSKVLIDENFELRKMACEALGKIGQNEELNEEVIQKLVMAINDENSQVKSRARETFNKIGEKKSNIMFQALVKFEMSMEGRDGSHYSAHVFDRIVYRVDNIELWDANFVQQVKSYIKNNSAVHCQGFTVSEFVNRYLDSGQVYWLELIIYLTLLQGIAIAFDGEDKIIFGDGRQLKFTPEKVQLDRNKNLKAAFENHMKMLKNKTNSQKKPRSSLCVVL</sequence>
<dbReference type="SUPFAM" id="SSF48371">
    <property type="entry name" value="ARM repeat"/>
    <property type="match status" value="4"/>
</dbReference>
<evidence type="ECO:0008006" key="8">
    <source>
        <dbReference type="Google" id="ProtNLM"/>
    </source>
</evidence>
<dbReference type="InterPro" id="IPR016024">
    <property type="entry name" value="ARM-type_fold"/>
</dbReference>
<dbReference type="InterPro" id="IPR002553">
    <property type="entry name" value="Clathrin/coatomer_adapt-like_N"/>
</dbReference>
<dbReference type="PROSITE" id="PS50077">
    <property type="entry name" value="HEAT_REPEAT"/>
    <property type="match status" value="1"/>
</dbReference>
<dbReference type="Proteomes" id="UP000663856">
    <property type="component" value="Unassembled WGS sequence"/>
</dbReference>
<dbReference type="InterPro" id="IPR011989">
    <property type="entry name" value="ARM-like"/>
</dbReference>
<dbReference type="PANTHER" id="PTHR12697:SF5">
    <property type="entry name" value="DEOXYHYPUSINE HYDROXYLASE"/>
    <property type="match status" value="1"/>
</dbReference>
<feature type="domain" description="Clathrin/coatomer adaptor adaptin-like N-terminal" evidence="4">
    <location>
        <begin position="1905"/>
        <end position="2184"/>
    </location>
</feature>
<evidence type="ECO:0000256" key="1">
    <source>
        <dbReference type="ARBA" id="ARBA00045876"/>
    </source>
</evidence>
<dbReference type="SUPFAM" id="SSF52540">
    <property type="entry name" value="P-loop containing nucleoside triphosphate hydrolases"/>
    <property type="match status" value="1"/>
</dbReference>
<feature type="domain" description="NACHT" evidence="5">
    <location>
        <begin position="64"/>
        <end position="215"/>
    </location>
</feature>
<dbReference type="Pfam" id="PF13646">
    <property type="entry name" value="HEAT_2"/>
    <property type="match status" value="1"/>
</dbReference>
<dbReference type="Gene3D" id="3.40.50.300">
    <property type="entry name" value="P-loop containing nucleotide triphosphate hydrolases"/>
    <property type="match status" value="1"/>
</dbReference>
<dbReference type="InterPro" id="IPR007111">
    <property type="entry name" value="NACHT_NTPase"/>
</dbReference>
<dbReference type="SMART" id="SM00567">
    <property type="entry name" value="EZ_HEAT"/>
    <property type="match status" value="8"/>
</dbReference>
<dbReference type="InterPro" id="IPR027417">
    <property type="entry name" value="P-loop_NTPase"/>
</dbReference>
<feature type="region of interest" description="Disordered" evidence="3">
    <location>
        <begin position="1"/>
        <end position="29"/>
    </location>
</feature>
<gene>
    <name evidence="6" type="ORF">WKI299_LOCUS35829</name>
</gene>
<dbReference type="InterPro" id="IPR000225">
    <property type="entry name" value="Armadillo"/>
</dbReference>
<evidence type="ECO:0000313" key="7">
    <source>
        <dbReference type="Proteomes" id="UP000663856"/>
    </source>
</evidence>
<dbReference type="GO" id="GO:0016192">
    <property type="term" value="P:vesicle-mediated transport"/>
    <property type="evidence" value="ECO:0007669"/>
    <property type="project" value="InterPro"/>
</dbReference>
<dbReference type="Pfam" id="PF05729">
    <property type="entry name" value="NACHT"/>
    <property type="match status" value="1"/>
</dbReference>
<dbReference type="PANTHER" id="PTHR12697">
    <property type="entry name" value="PBS LYASE HEAT-LIKE PROTEIN"/>
    <property type="match status" value="1"/>
</dbReference>
<organism evidence="6 7">
    <name type="scientific">Rotaria magnacalcarata</name>
    <dbReference type="NCBI Taxonomy" id="392030"/>
    <lineage>
        <taxon>Eukaryota</taxon>
        <taxon>Metazoa</taxon>
        <taxon>Spiralia</taxon>
        <taxon>Gnathifera</taxon>
        <taxon>Rotifera</taxon>
        <taxon>Eurotatoria</taxon>
        <taxon>Bdelloidea</taxon>
        <taxon>Philodinida</taxon>
        <taxon>Philodinidae</taxon>
        <taxon>Rotaria</taxon>
    </lineage>
</organism>
<comment type="function">
    <text evidence="1">Catalyzes the hydroxylation of the N(6)-(4-aminobutyl)-L-lysine intermediate produced by deoxyhypusine synthase/DHPS on a critical lysine of the eukaryotic translation initiation factor 5A/eIF-5A. This is the second step of the post-translational modification of that lysine into an unusual amino acid residue named hypusine. Hypusination is unique to mature eIF-5A factor and is essential for its function.</text>
</comment>
<dbReference type="Pfam" id="PF01602">
    <property type="entry name" value="Adaptin_N"/>
    <property type="match status" value="2"/>
</dbReference>
<evidence type="ECO:0000259" key="4">
    <source>
        <dbReference type="Pfam" id="PF01602"/>
    </source>
</evidence>
<evidence type="ECO:0000256" key="2">
    <source>
        <dbReference type="PROSITE-ProRule" id="PRU00103"/>
    </source>
</evidence>
<dbReference type="SMART" id="SM00185">
    <property type="entry name" value="ARM"/>
    <property type="match status" value="6"/>
</dbReference>
<proteinExistence type="predicted"/>
<name>A0A816ZQY2_9BILA</name>
<comment type="caution">
    <text evidence="6">The sequence shown here is derived from an EMBL/GenBank/DDBJ whole genome shotgun (WGS) entry which is preliminary data.</text>
</comment>
<dbReference type="InterPro" id="IPR004155">
    <property type="entry name" value="PBS_lyase_HEAT"/>
</dbReference>
<evidence type="ECO:0000259" key="5">
    <source>
        <dbReference type="Pfam" id="PF05729"/>
    </source>
</evidence>
<feature type="repeat" description="HEAT" evidence="2">
    <location>
        <begin position="1565"/>
        <end position="1602"/>
    </location>
</feature>
<feature type="domain" description="Clathrin/coatomer adaptor adaptin-like N-terminal" evidence="4">
    <location>
        <begin position="703"/>
        <end position="1061"/>
    </location>
</feature>
<dbReference type="GO" id="GO:0030117">
    <property type="term" value="C:membrane coat"/>
    <property type="evidence" value="ECO:0007669"/>
    <property type="project" value="InterPro"/>
</dbReference>
<protein>
    <recommendedName>
        <fullName evidence="8">NACHT domain-containing protein</fullName>
    </recommendedName>
</protein>
<dbReference type="GO" id="GO:0016491">
    <property type="term" value="F:oxidoreductase activity"/>
    <property type="evidence" value="ECO:0007669"/>
    <property type="project" value="TreeGrafter"/>
</dbReference>
<dbReference type="EMBL" id="CAJNRF010017278">
    <property type="protein sequence ID" value="CAF2227214.1"/>
    <property type="molecule type" value="Genomic_DNA"/>
</dbReference>
<feature type="compositionally biased region" description="Basic and acidic residues" evidence="3">
    <location>
        <begin position="1"/>
        <end position="11"/>
    </location>
</feature>
<evidence type="ECO:0000256" key="3">
    <source>
        <dbReference type="SAM" id="MobiDB-lite"/>
    </source>
</evidence>
<dbReference type="Gene3D" id="1.25.10.10">
    <property type="entry name" value="Leucine-rich Repeat Variant"/>
    <property type="match status" value="9"/>
</dbReference>